<protein>
    <recommendedName>
        <fullName evidence="3">Uracil-DNA glycosylase-like domain-containing protein</fullName>
    </recommendedName>
</protein>
<organism evidence="1 2">
    <name type="scientific">Qipengyuania aquimaris</name>
    <dbReference type="NCBI Taxonomy" id="255984"/>
    <lineage>
        <taxon>Bacteria</taxon>
        <taxon>Pseudomonadati</taxon>
        <taxon>Pseudomonadota</taxon>
        <taxon>Alphaproteobacteria</taxon>
        <taxon>Sphingomonadales</taxon>
        <taxon>Erythrobacteraceae</taxon>
        <taxon>Qipengyuania</taxon>
    </lineage>
</organism>
<dbReference type="Gene3D" id="3.40.470.10">
    <property type="entry name" value="Uracil-DNA glycosylase-like domain"/>
    <property type="match status" value="1"/>
</dbReference>
<dbReference type="InterPro" id="IPR036895">
    <property type="entry name" value="Uracil-DNA_glycosylase-like_sf"/>
</dbReference>
<keyword evidence="2" id="KW-1185">Reference proteome</keyword>
<sequence length="276" mass="30181">MIVGAFEVKTCAGRMMHENPKQNGDFATAEALEAAFDWWLEAGVDMDYSDDTANWLAEPEVEEAVAAPKPVKRVEEPRQTPVERAFEGTARSVSIGGDRTGWPQDLAKFREWWLSEPSLGHARVEDRLPPRGVAKSRLMIIVAEPYGDDAGELLSGGAGRFAGAILRAMNIAPHEAYMASALPAPTAYPDWTASAASGLSEVLAHHIKLAEPERVLAFGRGLAPLFGIDAAQAREAGSLDISGRKVPLLLAPDLAELSRSPQRRRNFWNRWLEWTA</sequence>
<dbReference type="Proteomes" id="UP000432727">
    <property type="component" value="Unassembled WGS sequence"/>
</dbReference>
<dbReference type="AlphaFoldDB" id="A0A6I4TII7"/>
<dbReference type="EMBL" id="WTYI01000001">
    <property type="protein sequence ID" value="MXO95586.1"/>
    <property type="molecule type" value="Genomic_DNA"/>
</dbReference>
<gene>
    <name evidence="1" type="ORF">GRI34_04025</name>
</gene>
<dbReference type="OrthoDB" id="5290748at2"/>
<proteinExistence type="predicted"/>
<evidence type="ECO:0000313" key="1">
    <source>
        <dbReference type="EMBL" id="MXO95586.1"/>
    </source>
</evidence>
<dbReference type="SUPFAM" id="SSF52141">
    <property type="entry name" value="Uracil-DNA glycosylase-like"/>
    <property type="match status" value="1"/>
</dbReference>
<name>A0A6I4TII7_9SPHN</name>
<accession>A0A6I4TII7</accession>
<reference evidence="1 2" key="1">
    <citation type="submission" date="2019-12" db="EMBL/GenBank/DDBJ databases">
        <title>Genomic-based taxomic classification of the family Erythrobacteraceae.</title>
        <authorList>
            <person name="Xu L."/>
        </authorList>
    </citation>
    <scope>NUCLEOTIDE SEQUENCE [LARGE SCALE GENOMIC DNA]</scope>
    <source>
        <strain evidence="1 2">JCM 12189</strain>
    </source>
</reference>
<evidence type="ECO:0000313" key="2">
    <source>
        <dbReference type="Proteomes" id="UP000432727"/>
    </source>
</evidence>
<comment type="caution">
    <text evidence="1">The sequence shown here is derived from an EMBL/GenBank/DDBJ whole genome shotgun (WGS) entry which is preliminary data.</text>
</comment>
<evidence type="ECO:0008006" key="3">
    <source>
        <dbReference type="Google" id="ProtNLM"/>
    </source>
</evidence>
<dbReference type="RefSeq" id="WP_160594838.1">
    <property type="nucleotide sequence ID" value="NZ_WTYI01000001.1"/>
</dbReference>